<name>A0A6J0N8P4_RAPSA</name>
<reference evidence="1" key="1">
    <citation type="journal article" date="2019" name="Database">
        <title>The radish genome database (RadishGD): an integrated information resource for radish genomics.</title>
        <authorList>
            <person name="Yu H.J."/>
            <person name="Baek S."/>
            <person name="Lee Y.J."/>
            <person name="Cho A."/>
            <person name="Mun J.H."/>
        </authorList>
    </citation>
    <scope>NUCLEOTIDE SEQUENCE [LARGE SCALE GENOMIC DNA]</scope>
    <source>
        <strain evidence="1">cv. WK10039</strain>
    </source>
</reference>
<organism evidence="1 2">
    <name type="scientific">Raphanus sativus</name>
    <name type="common">Radish</name>
    <name type="synonym">Raphanus raphanistrum var. sativus</name>
    <dbReference type="NCBI Taxonomy" id="3726"/>
    <lineage>
        <taxon>Eukaryota</taxon>
        <taxon>Viridiplantae</taxon>
        <taxon>Streptophyta</taxon>
        <taxon>Embryophyta</taxon>
        <taxon>Tracheophyta</taxon>
        <taxon>Spermatophyta</taxon>
        <taxon>Magnoliopsida</taxon>
        <taxon>eudicotyledons</taxon>
        <taxon>Gunneridae</taxon>
        <taxon>Pentapetalae</taxon>
        <taxon>rosids</taxon>
        <taxon>malvids</taxon>
        <taxon>Brassicales</taxon>
        <taxon>Brassicaceae</taxon>
        <taxon>Brassiceae</taxon>
        <taxon>Raphanus</taxon>
    </lineage>
</organism>
<accession>A0A6J0N8P4</accession>
<dbReference type="InterPro" id="IPR036047">
    <property type="entry name" value="F-box-like_dom_sf"/>
</dbReference>
<dbReference type="SUPFAM" id="SSF81383">
    <property type="entry name" value="F-box domain"/>
    <property type="match status" value="1"/>
</dbReference>
<reference evidence="2" key="2">
    <citation type="submission" date="2025-08" db="UniProtKB">
        <authorList>
            <consortium name="RefSeq"/>
        </authorList>
    </citation>
    <scope>IDENTIFICATION</scope>
    <source>
        <tissue evidence="2">Leaf</tissue>
    </source>
</reference>
<protein>
    <submittedName>
        <fullName evidence="2">Probable F-box protein At2g36090</fullName>
    </submittedName>
</protein>
<dbReference type="RefSeq" id="XP_018480858.1">
    <property type="nucleotide sequence ID" value="XM_018625356.2"/>
</dbReference>
<keyword evidence="1" id="KW-1185">Reference proteome</keyword>
<dbReference type="Proteomes" id="UP000504610">
    <property type="component" value="Chromosome 4"/>
</dbReference>
<dbReference type="InterPro" id="IPR045283">
    <property type="entry name" value="AT3G44326-like"/>
</dbReference>
<dbReference type="GeneID" id="108851881"/>
<gene>
    <name evidence="2" type="primary">LOC108851881</name>
</gene>
<dbReference type="PANTHER" id="PTHR33736">
    <property type="entry name" value="F-BOX PROTEIN-RELATED"/>
    <property type="match status" value="1"/>
</dbReference>
<evidence type="ECO:0000313" key="2">
    <source>
        <dbReference type="RefSeq" id="XP_018480858.1"/>
    </source>
</evidence>
<dbReference type="OrthoDB" id="671172at2759"/>
<sequence>MAGFSSTVTNLISTVHHDIIEANILTRLDGPTLASVSCASSHLHELASNELLWSKLRRSTWPSTATFSSSDEDSRHFFSDAYSVLDTAAPVSDPDRPFPELISAVDVRYRGKLILSRVVKTETTTAWFRSSPLRIDLVDPKDPVPTPIERGRWTEDTCRDLEQGLSLSWIAIDPTGKRAADLSSHRPVSAQRNWLSGGAEAKFATVVGSVECVITVVTCGEEEVHVKEVSLRVEKMEGTHLNGKDSLVILRSVMEGKRGNGRRREMESKRRHEEFMEKRREMKEKRMKVELVFDVLTVAVGILGFVSLAGFYIWSR</sequence>
<dbReference type="KEGG" id="rsz:108851881"/>
<evidence type="ECO:0000313" key="1">
    <source>
        <dbReference type="Proteomes" id="UP000504610"/>
    </source>
</evidence>
<proteinExistence type="predicted"/>
<dbReference type="PANTHER" id="PTHR33736:SF13">
    <property type="entry name" value="OS11G0155100 PROTEIN"/>
    <property type="match status" value="1"/>
</dbReference>
<dbReference type="AlphaFoldDB" id="A0A6J0N8P4"/>